<gene>
    <name evidence="1" type="ORF">NUW58_g9862</name>
</gene>
<reference evidence="1" key="1">
    <citation type="submission" date="2022-10" db="EMBL/GenBank/DDBJ databases">
        <title>Genome Sequence of Xylaria curta.</title>
        <authorList>
            <person name="Buettner E."/>
        </authorList>
    </citation>
    <scope>NUCLEOTIDE SEQUENCE</scope>
    <source>
        <strain evidence="1">Babe10</strain>
    </source>
</reference>
<proteinExistence type="predicted"/>
<organism evidence="1 2">
    <name type="scientific">Xylaria curta</name>
    <dbReference type="NCBI Taxonomy" id="42375"/>
    <lineage>
        <taxon>Eukaryota</taxon>
        <taxon>Fungi</taxon>
        <taxon>Dikarya</taxon>
        <taxon>Ascomycota</taxon>
        <taxon>Pezizomycotina</taxon>
        <taxon>Sordariomycetes</taxon>
        <taxon>Xylariomycetidae</taxon>
        <taxon>Xylariales</taxon>
        <taxon>Xylariaceae</taxon>
        <taxon>Xylaria</taxon>
    </lineage>
</organism>
<evidence type="ECO:0000313" key="1">
    <source>
        <dbReference type="EMBL" id="KAJ2969895.1"/>
    </source>
</evidence>
<dbReference type="EMBL" id="JAPDGR010003863">
    <property type="protein sequence ID" value="KAJ2969895.1"/>
    <property type="molecule type" value="Genomic_DNA"/>
</dbReference>
<protein>
    <submittedName>
        <fullName evidence="1">Uncharacterized protein</fullName>
    </submittedName>
</protein>
<accession>A0ACC1MST5</accession>
<keyword evidence="2" id="KW-1185">Reference proteome</keyword>
<comment type="caution">
    <text evidence="1">The sequence shown here is derived from an EMBL/GenBank/DDBJ whole genome shotgun (WGS) entry which is preliminary data.</text>
</comment>
<evidence type="ECO:0000313" key="2">
    <source>
        <dbReference type="Proteomes" id="UP001143856"/>
    </source>
</evidence>
<dbReference type="Proteomes" id="UP001143856">
    <property type="component" value="Unassembled WGS sequence"/>
</dbReference>
<name>A0ACC1MST5_9PEZI</name>
<sequence length="507" mass="56067">MSPSSGQQSFIEATGRGAGSPHYHFQPADGSENRARDEYDQHSFQQIDAQRDTEDISTLRAGAQVLSIDRLTSTRRTSDDDPADLEDVISSKDSTKAPSIPQRRKVIQRSSAGPTIWQLLVFQFPALAVTTALLILYLKNVSFNPTADQLGALLVAAKAHETLIIASLSNIVLYHIRRGLLGPQGIPFGFLTAPFQLMSPLYLFTSEFWSCAHSINMYSALLALLVVVSFALATLAGASSSIIIIPKLGWRALPGSYAVSPSTSVFPLNIDLSIVPENCKNTSGALYTNFGDRSYWPEMVNLTISNGDWRTMNFFSNTTHGQLAVATTPSTFAADAINPGRFGWDVGQENPVKIVADLRDMNGNMMTMKQPRVITQCSDPITGFQGQDINPLYYNFRILRLFYPQFNFTVPKTVFQDSLDYRTRLGFIDVNEYLPDSINTSVAIWIRGLYKKSLSICLVDARWIATDAWILPLNAGSKIEHSLTINTNQTTTYENGRIRSHSLGRAV</sequence>